<dbReference type="CDD" id="cd07042">
    <property type="entry name" value="STAS_SulP_like_sulfate_transporter"/>
    <property type="match status" value="1"/>
</dbReference>
<dbReference type="Pfam" id="PF01740">
    <property type="entry name" value="STAS"/>
    <property type="match status" value="1"/>
</dbReference>
<dbReference type="Gene3D" id="3.30.750.24">
    <property type="entry name" value="STAS domain"/>
    <property type="match status" value="1"/>
</dbReference>
<feature type="transmembrane region" description="Helical" evidence="6">
    <location>
        <begin position="168"/>
        <end position="188"/>
    </location>
</feature>
<feature type="transmembrane region" description="Helical" evidence="6">
    <location>
        <begin position="136"/>
        <end position="156"/>
    </location>
</feature>
<reference evidence="8 9" key="1">
    <citation type="submission" date="2018-06" db="EMBL/GenBank/DDBJ databases">
        <title>Complete Genomes of Monosporascus.</title>
        <authorList>
            <person name="Robinson A.J."/>
            <person name="Natvig D.O."/>
        </authorList>
    </citation>
    <scope>NUCLEOTIDE SEQUENCE [LARGE SCALE GENOMIC DNA]</scope>
    <source>
        <strain evidence="8 9">CBS 110550</strain>
    </source>
</reference>
<feature type="transmembrane region" description="Helical" evidence="6">
    <location>
        <begin position="342"/>
        <end position="361"/>
    </location>
</feature>
<dbReference type="Proteomes" id="UP000293360">
    <property type="component" value="Unassembled WGS sequence"/>
</dbReference>
<keyword evidence="3 6" id="KW-1133">Transmembrane helix</keyword>
<comment type="caution">
    <text evidence="8">The sequence shown here is derived from an EMBL/GenBank/DDBJ whole genome shotgun (WGS) entry which is preliminary data.</text>
</comment>
<feature type="transmembrane region" description="Helical" evidence="6">
    <location>
        <begin position="407"/>
        <end position="425"/>
    </location>
</feature>
<evidence type="ECO:0000256" key="3">
    <source>
        <dbReference type="ARBA" id="ARBA00022989"/>
    </source>
</evidence>
<dbReference type="PROSITE" id="PS01130">
    <property type="entry name" value="SLC26A"/>
    <property type="match status" value="1"/>
</dbReference>
<feature type="transmembrane region" description="Helical" evidence="6">
    <location>
        <begin position="382"/>
        <end position="401"/>
    </location>
</feature>
<feature type="transmembrane region" description="Helical" evidence="6">
    <location>
        <begin position="468"/>
        <end position="500"/>
    </location>
</feature>
<feature type="transmembrane region" description="Helical" evidence="6">
    <location>
        <begin position="115"/>
        <end position="130"/>
    </location>
</feature>
<accession>A0A4Q4TUV5</accession>
<keyword evidence="9" id="KW-1185">Reference proteome</keyword>
<feature type="transmembrane region" description="Helical" evidence="6">
    <location>
        <begin position="430"/>
        <end position="448"/>
    </location>
</feature>
<feature type="region of interest" description="Disordered" evidence="5">
    <location>
        <begin position="520"/>
        <end position="564"/>
    </location>
</feature>
<dbReference type="OrthoDB" id="288203at2759"/>
<dbReference type="InterPro" id="IPR036513">
    <property type="entry name" value="STAS_dom_sf"/>
</dbReference>
<protein>
    <recommendedName>
        <fullName evidence="7">STAS domain-containing protein</fullName>
    </recommendedName>
</protein>
<evidence type="ECO:0000313" key="9">
    <source>
        <dbReference type="Proteomes" id="UP000293360"/>
    </source>
</evidence>
<dbReference type="EMBL" id="QJNU01000041">
    <property type="protein sequence ID" value="RYP09303.1"/>
    <property type="molecule type" value="Genomic_DNA"/>
</dbReference>
<name>A0A4Q4TUV5_9PEZI</name>
<dbReference type="InterPro" id="IPR018045">
    <property type="entry name" value="S04_transporter_CS"/>
</dbReference>
<dbReference type="InterPro" id="IPR011547">
    <property type="entry name" value="SLC26A/SulP_dom"/>
</dbReference>
<evidence type="ECO:0000259" key="7">
    <source>
        <dbReference type="PROSITE" id="PS50801"/>
    </source>
</evidence>
<evidence type="ECO:0000256" key="2">
    <source>
        <dbReference type="ARBA" id="ARBA00022692"/>
    </source>
</evidence>
<dbReference type="AlphaFoldDB" id="A0A4Q4TUV5"/>
<keyword evidence="2 6" id="KW-0812">Transmembrane</keyword>
<evidence type="ECO:0000256" key="6">
    <source>
        <dbReference type="SAM" id="Phobius"/>
    </source>
</evidence>
<dbReference type="Pfam" id="PF00916">
    <property type="entry name" value="Sulfate_transp"/>
    <property type="match status" value="1"/>
</dbReference>
<dbReference type="InterPro" id="IPR002645">
    <property type="entry name" value="STAS_dom"/>
</dbReference>
<organism evidence="8 9">
    <name type="scientific">Monosporascus ibericus</name>
    <dbReference type="NCBI Taxonomy" id="155417"/>
    <lineage>
        <taxon>Eukaryota</taxon>
        <taxon>Fungi</taxon>
        <taxon>Dikarya</taxon>
        <taxon>Ascomycota</taxon>
        <taxon>Pezizomycotina</taxon>
        <taxon>Sordariomycetes</taxon>
        <taxon>Xylariomycetidae</taxon>
        <taxon>Xylariales</taxon>
        <taxon>Xylariales incertae sedis</taxon>
        <taxon>Monosporascus</taxon>
    </lineage>
</organism>
<gene>
    <name evidence="8" type="ORF">DL764_001350</name>
</gene>
<dbReference type="PROSITE" id="PS50801">
    <property type="entry name" value="STAS"/>
    <property type="match status" value="1"/>
</dbReference>
<dbReference type="GO" id="GO:0008271">
    <property type="term" value="F:secondary active sulfate transmembrane transporter activity"/>
    <property type="evidence" value="ECO:0007669"/>
    <property type="project" value="InterPro"/>
</dbReference>
<sequence>MSPPTKSVADVARKVLKIEHSESKQPPVYFPHDADGVIDYYTEPEPTVGEWLRSLVPTLEGLLRYIRSIFLFTRWLPRYNLTWMTGDSIAGLTVGFVVIPQAMAYALLAMLSPEYGLYTSFVGAALYWIFGTSKDIVIGTTAVGSLLVGSVITSVQEQRPGIYTNEEIAKALTAVSGMVLLGIGLLRLGWIIEFIPYIPISAFVTAAAITVMATQFPTLMGITGVNTREAPYLVIINSLKGLPRTQVDAAIGLSSIALLYAIRYFCDKMGVRYPAKQRMWAIFSSLRLTFAMLLYTFISWLVNRNNTGESPFRIVGPIERGFKHAGPPPLGTDLVTLVLPELPAILIILVIEHIAIAKSFGRTFNYTVVPSQEILAQGASNLFGTFLGGYVCTGSFGASAVLSKAGARTPLAGFFSALILILALYALTAVFYYIPMAALAGLIIHAVAHLPTPPKTLYKYWKLSPPEFIIWWIGVLVAIFVSLEISIYVTICVSLALLLIRFSRTPGRFLGQTRVYHYHSPSPKDSDSDLASSSTTAGPHLTPFPEHPQSADNHNKPRNIYLPLDHHDASNPEVTISAPHPGVFIYRFPSGFNYTNQAQHIHRLVNYIKTRTCPGAAPSTDNATRLWSDSTPLTSTSQEEQASLPRLRAVVLDCTAVDMIDITSVQGLVDARKSLDRHACRGSSGDRRCVQWHFAGLCNRWARRALVVAGFGAPAGLSEEREVEGEREENPLAGWKPVYVVASATAGRAGGEEVEEGRGKGGLLPVHGVDRPCFHVDLMEAVDAAVREARRVEACGKGAEGRCGDEKTACQ</sequence>
<dbReference type="STRING" id="155417.A0A4Q4TUV5"/>
<comment type="subcellular location">
    <subcellularLocation>
        <location evidence="1">Membrane</location>
        <topology evidence="1">Multi-pass membrane protein</topology>
    </subcellularLocation>
</comment>
<evidence type="ECO:0000313" key="8">
    <source>
        <dbReference type="EMBL" id="RYP09303.1"/>
    </source>
</evidence>
<dbReference type="NCBIfam" id="TIGR00815">
    <property type="entry name" value="sulP"/>
    <property type="match status" value="1"/>
</dbReference>
<evidence type="ECO:0000256" key="4">
    <source>
        <dbReference type="ARBA" id="ARBA00023136"/>
    </source>
</evidence>
<dbReference type="GO" id="GO:0016020">
    <property type="term" value="C:membrane"/>
    <property type="evidence" value="ECO:0007669"/>
    <property type="project" value="UniProtKB-SubCell"/>
</dbReference>
<dbReference type="PANTHER" id="PTHR11814">
    <property type="entry name" value="SULFATE TRANSPORTER"/>
    <property type="match status" value="1"/>
</dbReference>
<proteinExistence type="predicted"/>
<keyword evidence="4 6" id="KW-0472">Membrane</keyword>
<feature type="transmembrane region" description="Helical" evidence="6">
    <location>
        <begin position="89"/>
        <end position="108"/>
    </location>
</feature>
<feature type="transmembrane region" description="Helical" evidence="6">
    <location>
        <begin position="194"/>
        <end position="213"/>
    </location>
</feature>
<feature type="domain" description="STAS" evidence="7">
    <location>
        <begin position="581"/>
        <end position="682"/>
    </location>
</feature>
<evidence type="ECO:0000256" key="5">
    <source>
        <dbReference type="SAM" id="MobiDB-lite"/>
    </source>
</evidence>
<evidence type="ECO:0000256" key="1">
    <source>
        <dbReference type="ARBA" id="ARBA00004141"/>
    </source>
</evidence>
<dbReference type="InterPro" id="IPR001902">
    <property type="entry name" value="SLC26A/SulP_fam"/>
</dbReference>
<feature type="transmembrane region" description="Helical" evidence="6">
    <location>
        <begin position="279"/>
        <end position="302"/>
    </location>
</feature>